<name>A0A9W8A5H1_9FUNG</name>
<keyword evidence="9 11" id="KW-0456">Lyase</keyword>
<evidence type="ECO:0000313" key="11">
    <source>
        <dbReference type="EMBL" id="KAJ1921507.1"/>
    </source>
</evidence>
<dbReference type="PROSITE" id="PS00532">
    <property type="entry name" value="PEPCK_ATP"/>
    <property type="match status" value="1"/>
</dbReference>
<dbReference type="GO" id="GO:0016301">
    <property type="term" value="F:kinase activity"/>
    <property type="evidence" value="ECO:0007669"/>
    <property type="project" value="UniProtKB-KW"/>
</dbReference>
<sequence length="538" mass="59455">MLRGINEPEVLPHLESLQFDTSNLLFKRNLAVSELYHDALRDEAGSTLSSAGALIAFSGEKTGRSPRDKRIVDEALTRDDVWWGPVNTKLPPKSFEINRKRAVDYLNTRENVYILDGYAGWDPKYRLKVRVICARPYHALFMHNMLIRPSREELENFGQPDFTIINAGQFPANPLTEGITSKTSVALSFENRQMVILGTEYAGEMKKGIFTVMHYYMPKAGVLSLHSSANVGPSGNVSLFFGLSGTGKTTLSADPRRALIGDDEHCWSDDGVFNIEGGCYAKAINLSAEKEPEIFNAIRYGTVLENVDYDKDTHVVDYDGISITENTRASYPIEFIPNAQIPCLGGHPNNIILLTCDAFGVLPPVAKLTPSQAMYHFISGYTAKIPGTEMGVVEPQTTFSACFGQPFLVLHPVKYATMLAEKMQEHQANVWLVNTGWNGGAYGTGKRISLKYTRAIIDAIHSGELETAETVKSPIFNFQVPVSCSNVPDKVLDPAKAWIGTPESFQATLRDLGEKFVDNFKIFEDQATPDILAAGPQL</sequence>
<evidence type="ECO:0000256" key="10">
    <source>
        <dbReference type="ARBA" id="ARBA00047371"/>
    </source>
</evidence>
<dbReference type="NCBIfam" id="TIGR00224">
    <property type="entry name" value="pckA"/>
    <property type="match status" value="1"/>
</dbReference>
<dbReference type="OrthoDB" id="184182at2759"/>
<dbReference type="PANTHER" id="PTHR30031:SF0">
    <property type="entry name" value="PHOSPHOENOLPYRUVATE CARBOXYKINASE (ATP)"/>
    <property type="match status" value="1"/>
</dbReference>
<dbReference type="GO" id="GO:0004612">
    <property type="term" value="F:phosphoenolpyruvate carboxykinase (ATP) activity"/>
    <property type="evidence" value="ECO:0007669"/>
    <property type="project" value="UniProtKB-EC"/>
</dbReference>
<dbReference type="EMBL" id="JANBPU010000004">
    <property type="protein sequence ID" value="KAJ1921507.1"/>
    <property type="molecule type" value="Genomic_DNA"/>
</dbReference>
<dbReference type="EC" id="4.1.1.49" evidence="3"/>
<gene>
    <name evidence="11" type="primary">PCK1_1</name>
    <name evidence="11" type="ORF">H4219_000544</name>
</gene>
<evidence type="ECO:0000256" key="7">
    <source>
        <dbReference type="ARBA" id="ARBA00022793"/>
    </source>
</evidence>
<dbReference type="GO" id="GO:0006094">
    <property type="term" value="P:gluconeogenesis"/>
    <property type="evidence" value="ECO:0007669"/>
    <property type="project" value="UniProtKB-KW"/>
</dbReference>
<proteinExistence type="inferred from homology"/>
<dbReference type="Gene3D" id="3.40.449.10">
    <property type="entry name" value="Phosphoenolpyruvate Carboxykinase, domain 1"/>
    <property type="match status" value="1"/>
</dbReference>
<dbReference type="Proteomes" id="UP001150538">
    <property type="component" value="Unassembled WGS sequence"/>
</dbReference>
<dbReference type="Pfam" id="PF01293">
    <property type="entry name" value="PEPCK_ATP"/>
    <property type="match status" value="1"/>
</dbReference>
<dbReference type="Gene3D" id="2.170.8.10">
    <property type="entry name" value="Phosphoenolpyruvate Carboxykinase, domain 2"/>
    <property type="match status" value="1"/>
</dbReference>
<dbReference type="SUPFAM" id="SSF53795">
    <property type="entry name" value="PEP carboxykinase-like"/>
    <property type="match status" value="1"/>
</dbReference>
<keyword evidence="11" id="KW-0808">Transferase</keyword>
<dbReference type="AlphaFoldDB" id="A0A9W8A5H1"/>
<evidence type="ECO:0000256" key="1">
    <source>
        <dbReference type="ARBA" id="ARBA00004742"/>
    </source>
</evidence>
<dbReference type="Gene3D" id="3.90.228.20">
    <property type="match status" value="1"/>
</dbReference>
<keyword evidence="7" id="KW-0210">Decarboxylase</keyword>
<evidence type="ECO:0000256" key="6">
    <source>
        <dbReference type="ARBA" id="ARBA00022741"/>
    </source>
</evidence>
<keyword evidence="11" id="KW-0418">Kinase</keyword>
<dbReference type="GO" id="GO:0005524">
    <property type="term" value="F:ATP binding"/>
    <property type="evidence" value="ECO:0007669"/>
    <property type="project" value="UniProtKB-KW"/>
</dbReference>
<evidence type="ECO:0000256" key="2">
    <source>
        <dbReference type="ARBA" id="ARBA00006052"/>
    </source>
</evidence>
<evidence type="ECO:0000256" key="3">
    <source>
        <dbReference type="ARBA" id="ARBA00012363"/>
    </source>
</evidence>
<dbReference type="InterPro" id="IPR008210">
    <property type="entry name" value="PEP_carboxykinase_N"/>
</dbReference>
<evidence type="ECO:0000313" key="12">
    <source>
        <dbReference type="Proteomes" id="UP001150538"/>
    </source>
</evidence>
<keyword evidence="6" id="KW-0547">Nucleotide-binding</keyword>
<evidence type="ECO:0000256" key="5">
    <source>
        <dbReference type="ARBA" id="ARBA00022432"/>
    </source>
</evidence>
<dbReference type="SUPFAM" id="SSF68923">
    <property type="entry name" value="PEP carboxykinase N-terminal domain"/>
    <property type="match status" value="1"/>
</dbReference>
<protein>
    <recommendedName>
        <fullName evidence="4">Phosphoenolpyruvate carboxykinase (ATP)</fullName>
        <ecNumber evidence="3">4.1.1.49</ecNumber>
    </recommendedName>
</protein>
<evidence type="ECO:0000256" key="8">
    <source>
        <dbReference type="ARBA" id="ARBA00022840"/>
    </source>
</evidence>
<organism evidence="11 12">
    <name type="scientific">Mycoemilia scoparia</name>
    <dbReference type="NCBI Taxonomy" id="417184"/>
    <lineage>
        <taxon>Eukaryota</taxon>
        <taxon>Fungi</taxon>
        <taxon>Fungi incertae sedis</taxon>
        <taxon>Zoopagomycota</taxon>
        <taxon>Kickxellomycotina</taxon>
        <taxon>Kickxellomycetes</taxon>
        <taxon>Kickxellales</taxon>
        <taxon>Kickxellaceae</taxon>
        <taxon>Mycoemilia</taxon>
    </lineage>
</organism>
<comment type="catalytic activity">
    <reaction evidence="10">
        <text>oxaloacetate + ATP = phosphoenolpyruvate + ADP + CO2</text>
        <dbReference type="Rhea" id="RHEA:18617"/>
        <dbReference type="ChEBI" id="CHEBI:16452"/>
        <dbReference type="ChEBI" id="CHEBI:16526"/>
        <dbReference type="ChEBI" id="CHEBI:30616"/>
        <dbReference type="ChEBI" id="CHEBI:58702"/>
        <dbReference type="ChEBI" id="CHEBI:456216"/>
        <dbReference type="EC" id="4.1.1.49"/>
    </reaction>
</comment>
<dbReference type="GO" id="GO:0005829">
    <property type="term" value="C:cytosol"/>
    <property type="evidence" value="ECO:0007669"/>
    <property type="project" value="TreeGrafter"/>
</dbReference>
<accession>A0A9W8A5H1</accession>
<reference evidence="11" key="1">
    <citation type="submission" date="2022-07" db="EMBL/GenBank/DDBJ databases">
        <title>Phylogenomic reconstructions and comparative analyses of Kickxellomycotina fungi.</title>
        <authorList>
            <person name="Reynolds N.K."/>
            <person name="Stajich J.E."/>
            <person name="Barry K."/>
            <person name="Grigoriev I.V."/>
            <person name="Crous P."/>
            <person name="Smith M.E."/>
        </authorList>
    </citation>
    <scope>NUCLEOTIDE SEQUENCE</scope>
    <source>
        <strain evidence="11">NBRC 100468</strain>
    </source>
</reference>
<dbReference type="PANTHER" id="PTHR30031">
    <property type="entry name" value="PHOSPHOENOLPYRUVATE CARBOXYKINASE ATP"/>
    <property type="match status" value="1"/>
</dbReference>
<dbReference type="NCBIfam" id="NF006820">
    <property type="entry name" value="PRK09344.1-2"/>
    <property type="match status" value="1"/>
</dbReference>
<comment type="caution">
    <text evidence="11">The sequence shown here is derived from an EMBL/GenBank/DDBJ whole genome shotgun (WGS) entry which is preliminary data.</text>
</comment>
<keyword evidence="8" id="KW-0067">ATP-binding</keyword>
<keyword evidence="5" id="KW-0312">Gluconeogenesis</keyword>
<dbReference type="PIRSF" id="PIRSF006294">
    <property type="entry name" value="PEP_crbxkin"/>
    <property type="match status" value="1"/>
</dbReference>
<dbReference type="CDD" id="cd00484">
    <property type="entry name" value="PEPCK_ATP"/>
    <property type="match status" value="1"/>
</dbReference>
<dbReference type="InterPro" id="IPR001272">
    <property type="entry name" value="PEP_carboxykinase_ATP"/>
</dbReference>
<comment type="similarity">
    <text evidence="2">Belongs to the phosphoenolpyruvate carboxykinase (ATP) family.</text>
</comment>
<evidence type="ECO:0000256" key="9">
    <source>
        <dbReference type="ARBA" id="ARBA00023239"/>
    </source>
</evidence>
<dbReference type="HAMAP" id="MF_00453">
    <property type="entry name" value="PEPCK_ATP"/>
    <property type="match status" value="1"/>
</dbReference>
<dbReference type="FunFam" id="2.170.8.10:FF:000001">
    <property type="entry name" value="Phosphoenolpyruvate carboxykinase (ATP)"/>
    <property type="match status" value="1"/>
</dbReference>
<dbReference type="InterPro" id="IPR015994">
    <property type="entry name" value="PEPCK_ATP_CS"/>
</dbReference>
<dbReference type="NCBIfam" id="NF006821">
    <property type="entry name" value="PRK09344.1-3"/>
    <property type="match status" value="1"/>
</dbReference>
<evidence type="ECO:0000256" key="4">
    <source>
        <dbReference type="ARBA" id="ARBA00021932"/>
    </source>
</evidence>
<keyword evidence="12" id="KW-1185">Reference proteome</keyword>
<dbReference type="InterPro" id="IPR013035">
    <property type="entry name" value="PEP_carboxykinase_C"/>
</dbReference>
<comment type="pathway">
    <text evidence="1">Carbohydrate biosynthesis; gluconeogenesis.</text>
</comment>